<feature type="compositionally biased region" description="Low complexity" evidence="1">
    <location>
        <begin position="55"/>
        <end position="75"/>
    </location>
</feature>
<dbReference type="Proteomes" id="UP000185678">
    <property type="component" value="Unassembled WGS sequence"/>
</dbReference>
<sequence length="631" mass="63056">MSNTIAPSTVPLPAPSSAGPRSVMVSVPNAPQPVLSLPAGSTVEATVVTPPPPDQQAAPPSTLPSGSSTSGQTVSVSTPYGLLTLKTAHPLPEGAQLTLQMSGTKGDAAQLRMVALDGKPILRGLQDALSAALPAASSTTSGTVSALAPLTNGLTTQAIVLSGPLPAGGGAMVLPAGSQMTIRVTGGLPATLPSGALLTAPLGGNGGSAASPLPGGASDGPGTSPAMNGPPGGSSAPLLSSSPTPMGNSLLNSGKQALSSLFQNASASLKAAVGATTAGAENTPTASTAAASPPAGTTSTVPIPDRSSPAGLTLVGTVAQQTAGGRTVLNTEAGQIALHARLSLPAGSAVTVDVVSYTPATATQAAAQALPPLSVPLFGGTTSPSAWPTLSDAVSLLQQSDPDAARQLLNSIPGTNSALLSNAISFTQASRTGNPDKWPGERVLSALDKAGERGRQLAAQLAEDMGSLAERAKRPAGNGGEWRALPMPFMDGNTIAQITIVTRRPQTAEDLPDKDSDRERQDQGQRFLLDLSLSRLGDLQFDGLYKGKSRQFDLIIRTRDTLPAPIRQTIQTLFAQSSQALRLSGGVSFRVTSDFAGPTAGEVAQGGMGTRAANELETATVSALPSGGLTA</sequence>
<feature type="region of interest" description="Disordered" evidence="1">
    <location>
        <begin position="1"/>
        <end position="75"/>
    </location>
</feature>
<evidence type="ECO:0000313" key="2">
    <source>
        <dbReference type="EMBL" id="SIS39019.1"/>
    </source>
</evidence>
<gene>
    <name evidence="2" type="ORF">SAMN05421779_101443</name>
</gene>
<evidence type="ECO:0008006" key="4">
    <source>
        <dbReference type="Google" id="ProtNLM"/>
    </source>
</evidence>
<dbReference type="AlphaFoldDB" id="A0A1N7IPL6"/>
<feature type="region of interest" description="Disordered" evidence="1">
    <location>
        <begin position="207"/>
        <end position="252"/>
    </location>
</feature>
<dbReference type="OrthoDB" id="8479549at2"/>
<feature type="compositionally biased region" description="Low complexity" evidence="1">
    <location>
        <begin position="233"/>
        <end position="245"/>
    </location>
</feature>
<accession>A0A1N7IPL6</accession>
<organism evidence="2 3">
    <name type="scientific">Insolitispirillum peregrinum</name>
    <dbReference type="NCBI Taxonomy" id="80876"/>
    <lineage>
        <taxon>Bacteria</taxon>
        <taxon>Pseudomonadati</taxon>
        <taxon>Pseudomonadota</taxon>
        <taxon>Alphaproteobacteria</taxon>
        <taxon>Rhodospirillales</taxon>
        <taxon>Novispirillaceae</taxon>
        <taxon>Insolitispirillum</taxon>
    </lineage>
</organism>
<keyword evidence="3" id="KW-1185">Reference proteome</keyword>
<dbReference type="RefSeq" id="WP_076398473.1">
    <property type="nucleotide sequence ID" value="NZ_FTOA01000001.1"/>
</dbReference>
<evidence type="ECO:0000256" key="1">
    <source>
        <dbReference type="SAM" id="MobiDB-lite"/>
    </source>
</evidence>
<dbReference type="STRING" id="80876.SAMN05421779_101443"/>
<proteinExistence type="predicted"/>
<feature type="compositionally biased region" description="Low complexity" evidence="1">
    <location>
        <begin position="208"/>
        <end position="222"/>
    </location>
</feature>
<reference evidence="2 3" key="1">
    <citation type="submission" date="2017-01" db="EMBL/GenBank/DDBJ databases">
        <authorList>
            <person name="Mah S.A."/>
            <person name="Swanson W.J."/>
            <person name="Moy G.W."/>
            <person name="Vacquier V.D."/>
        </authorList>
    </citation>
    <scope>NUCLEOTIDE SEQUENCE [LARGE SCALE GENOMIC DNA]</scope>
    <source>
        <strain evidence="2 3">DSM 11589</strain>
    </source>
</reference>
<protein>
    <recommendedName>
        <fullName evidence="4">Hook-length control protein FliK</fullName>
    </recommendedName>
</protein>
<feature type="region of interest" description="Disordered" evidence="1">
    <location>
        <begin position="502"/>
        <end position="521"/>
    </location>
</feature>
<feature type="compositionally biased region" description="Low complexity" evidence="1">
    <location>
        <begin position="283"/>
        <end position="300"/>
    </location>
</feature>
<dbReference type="EMBL" id="FTOA01000001">
    <property type="protein sequence ID" value="SIS39019.1"/>
    <property type="molecule type" value="Genomic_DNA"/>
</dbReference>
<evidence type="ECO:0000313" key="3">
    <source>
        <dbReference type="Proteomes" id="UP000185678"/>
    </source>
</evidence>
<feature type="region of interest" description="Disordered" evidence="1">
    <location>
        <begin position="282"/>
        <end position="308"/>
    </location>
</feature>
<name>A0A1N7IPL6_9PROT</name>
<feature type="compositionally biased region" description="Basic and acidic residues" evidence="1">
    <location>
        <begin position="511"/>
        <end position="521"/>
    </location>
</feature>